<dbReference type="Pfam" id="PF20254">
    <property type="entry name" value="DMFA2_C"/>
    <property type="match status" value="1"/>
</dbReference>
<evidence type="ECO:0000313" key="4">
    <source>
        <dbReference type="Proteomes" id="UP000054266"/>
    </source>
</evidence>
<gene>
    <name evidence="3" type="ORF">PV04_07125</name>
</gene>
<dbReference type="Proteomes" id="UP000054266">
    <property type="component" value="Unassembled WGS sequence"/>
</dbReference>
<organism evidence="3 4">
    <name type="scientific">Phialophora macrospora</name>
    <dbReference type="NCBI Taxonomy" id="1851006"/>
    <lineage>
        <taxon>Eukaryota</taxon>
        <taxon>Fungi</taxon>
        <taxon>Dikarya</taxon>
        <taxon>Ascomycota</taxon>
        <taxon>Pezizomycotina</taxon>
        <taxon>Eurotiomycetes</taxon>
        <taxon>Chaetothyriomycetidae</taxon>
        <taxon>Chaetothyriales</taxon>
        <taxon>Herpotrichiellaceae</taxon>
        <taxon>Phialophora</taxon>
    </lineage>
</organism>
<feature type="region of interest" description="Disordered" evidence="1">
    <location>
        <begin position="553"/>
        <end position="578"/>
    </location>
</feature>
<evidence type="ECO:0000256" key="1">
    <source>
        <dbReference type="SAM" id="MobiDB-lite"/>
    </source>
</evidence>
<dbReference type="HOGENOM" id="CLU_013754_0_0_1"/>
<reference evidence="3 4" key="1">
    <citation type="submission" date="2015-01" db="EMBL/GenBank/DDBJ databases">
        <title>The Genome Sequence of Capronia semiimmersa CBS27337.</title>
        <authorList>
            <consortium name="The Broad Institute Genomics Platform"/>
            <person name="Cuomo C."/>
            <person name="de Hoog S."/>
            <person name="Gorbushina A."/>
            <person name="Stielow B."/>
            <person name="Teixiera M."/>
            <person name="Abouelleil A."/>
            <person name="Chapman S.B."/>
            <person name="Priest M."/>
            <person name="Young S.K."/>
            <person name="Wortman J."/>
            <person name="Nusbaum C."/>
            <person name="Birren B."/>
        </authorList>
    </citation>
    <scope>NUCLEOTIDE SEQUENCE [LARGE SCALE GENOMIC DNA]</scope>
    <source>
        <strain evidence="3 4">CBS 27337</strain>
    </source>
</reference>
<feature type="domain" description="N,N-dimethylformamidase beta subunit-like C-terminal" evidence="2">
    <location>
        <begin position="287"/>
        <end position="736"/>
    </location>
</feature>
<accession>A0A0D2CS04</accession>
<dbReference type="EMBL" id="KN846959">
    <property type="protein sequence ID" value="KIW67910.1"/>
    <property type="molecule type" value="Genomic_DNA"/>
</dbReference>
<protein>
    <recommendedName>
        <fullName evidence="2">N,N-dimethylformamidase beta subunit-like C-terminal domain-containing protein</fullName>
    </recommendedName>
</protein>
<sequence>MSTVVPVPKDYPKEIIGYAQPWIVSPGDNVDIKVSCTEKKYTYKTVRVIQGHQGENSPKHKSEEITQIPRGSREGRFQLAHIGSYAQVKDIGLASADEGLKISVYAQPWLIPCAHVQALVSTLDCSTKTGVDVVLDKEGQVEFWVGTGDDVEVLRSGFTPPKRRWFKLDLTVSGAKLDAVLTPKSRVTEPAAKATVFSSELKGAIKFASQTPLIVAATRQAAAQDTSQHHVPTNKYNGRLDSLELRTTGDYERVLASYDFAVEMSGDRIVDMSQAKRHGELVNAPSRAMKGYDWDGSETDWTKAKYGYGAIHFHEDDLDDADWDTDFSIQVPKDARSGVYSVVIRGEHDDVGENVVFYVRPTPETTAKVGAKVAIVMSTFTYLAYANDHMFDPDTPARAEIPAGLDNLEFYKDETFYKQDRRRDLGLSHYDVHKDLSAVIFSSAKRPLLNNRPDYINWSGHRPRELSAELIMVGFLDQTGVPYDVVTDHDLHANGAAMLAPYTTVITGCHPEYPTLQSYAAYEGFVQQGGNMMYLGGNGFYWVSVTDSKRPWRSEVRRGGQGVRTSWQEPGERHHSLNGQQGGLWRDYGKAANYLVGIGCCGEGHGAGVAYRQKEGIRQSHPELASWVFRDIPEDKLIGENSLGEYGGGASGDEIDRVDFAYGSPSNVVVLASSVGHSDEYGLFPEDVSFPIQGTLGTQTDLIRSDMTLYQTSGGGAVFSVGSISWYCGIGYNAYDNTAALVTRNILLEFAKGPKSL</sequence>
<keyword evidence="4" id="KW-1185">Reference proteome</keyword>
<name>A0A0D2CS04_9EURO</name>
<dbReference type="EMBL" id="KN846959">
    <property type="protein sequence ID" value="KIW67911.1"/>
    <property type="molecule type" value="Genomic_DNA"/>
</dbReference>
<evidence type="ECO:0000259" key="2">
    <source>
        <dbReference type="Pfam" id="PF20254"/>
    </source>
</evidence>
<evidence type="ECO:0000313" key="3">
    <source>
        <dbReference type="EMBL" id="KIW67911.1"/>
    </source>
</evidence>
<dbReference type="InterPro" id="IPR046540">
    <property type="entry name" value="DMFA2_C"/>
</dbReference>
<dbReference type="AlphaFoldDB" id="A0A0D2CS04"/>
<proteinExistence type="predicted"/>